<accession>A0A9W6YAP6</accession>
<keyword evidence="3" id="KW-1185">Reference proteome</keyword>
<dbReference type="Pfam" id="PF13456">
    <property type="entry name" value="RVT_3"/>
    <property type="match status" value="1"/>
</dbReference>
<proteinExistence type="predicted"/>
<dbReference type="GO" id="GO:0003676">
    <property type="term" value="F:nucleic acid binding"/>
    <property type="evidence" value="ECO:0007669"/>
    <property type="project" value="InterPro"/>
</dbReference>
<sequence>MEAVTALAEGCWRVGVAIYLQAVWRWRIGHFDEINDVTEEYHTRVLETKLRHGYSTVHLHMRATQQSQIEDMAATILKRALGHRHSKSESHIIAPVGQMYVLFYGGRTKGKEGAAGCGAVVLRIDTKTKKSTACWLGHMSYAGSRMTAFAANASGLHIGIAECVKRNYRPLHIIGDNSVLVNQHKRRKPPKAQHLRNL</sequence>
<dbReference type="Proteomes" id="UP001165121">
    <property type="component" value="Unassembled WGS sequence"/>
</dbReference>
<comment type="caution">
    <text evidence="2">The sequence shown here is derived from an EMBL/GenBank/DDBJ whole genome shotgun (WGS) entry which is preliminary data.</text>
</comment>
<evidence type="ECO:0000259" key="1">
    <source>
        <dbReference type="Pfam" id="PF13456"/>
    </source>
</evidence>
<name>A0A9W6YAP6_9STRA</name>
<protein>
    <submittedName>
        <fullName evidence="2">Unnamed protein product</fullName>
    </submittedName>
</protein>
<dbReference type="InterPro" id="IPR002156">
    <property type="entry name" value="RNaseH_domain"/>
</dbReference>
<evidence type="ECO:0000313" key="3">
    <source>
        <dbReference type="Proteomes" id="UP001165121"/>
    </source>
</evidence>
<evidence type="ECO:0000313" key="2">
    <source>
        <dbReference type="EMBL" id="GMF57069.1"/>
    </source>
</evidence>
<dbReference type="AlphaFoldDB" id="A0A9W6YAP6"/>
<reference evidence="2" key="1">
    <citation type="submission" date="2023-04" db="EMBL/GenBank/DDBJ databases">
        <title>Phytophthora fragariaefolia NBRC 109709.</title>
        <authorList>
            <person name="Ichikawa N."/>
            <person name="Sato H."/>
            <person name="Tonouchi N."/>
        </authorList>
    </citation>
    <scope>NUCLEOTIDE SEQUENCE</scope>
    <source>
        <strain evidence="2">NBRC 109709</strain>
    </source>
</reference>
<dbReference type="OrthoDB" id="129460at2759"/>
<gene>
    <name evidence="2" type="ORF">Pfra01_002432400</name>
</gene>
<dbReference type="GO" id="GO:0004523">
    <property type="term" value="F:RNA-DNA hybrid ribonuclease activity"/>
    <property type="evidence" value="ECO:0007669"/>
    <property type="project" value="InterPro"/>
</dbReference>
<organism evidence="2 3">
    <name type="scientific">Phytophthora fragariaefolia</name>
    <dbReference type="NCBI Taxonomy" id="1490495"/>
    <lineage>
        <taxon>Eukaryota</taxon>
        <taxon>Sar</taxon>
        <taxon>Stramenopiles</taxon>
        <taxon>Oomycota</taxon>
        <taxon>Peronosporomycetes</taxon>
        <taxon>Peronosporales</taxon>
        <taxon>Peronosporaceae</taxon>
        <taxon>Phytophthora</taxon>
    </lineage>
</organism>
<dbReference type="EMBL" id="BSXT01004188">
    <property type="protein sequence ID" value="GMF57069.1"/>
    <property type="molecule type" value="Genomic_DNA"/>
</dbReference>
<feature type="domain" description="RNase H type-1" evidence="1">
    <location>
        <begin position="106"/>
        <end position="198"/>
    </location>
</feature>